<reference evidence="2" key="1">
    <citation type="submission" date="2022-01" db="EMBL/GenBank/DDBJ databases">
        <title>Paenibacillus spongiae sp. nov., isolated from marine sponge.</title>
        <authorList>
            <person name="Li Z."/>
            <person name="Zhang M."/>
        </authorList>
    </citation>
    <scope>NUCLEOTIDE SEQUENCE</scope>
    <source>
        <strain evidence="2">PHS-Z3</strain>
    </source>
</reference>
<dbReference type="InterPro" id="IPR043751">
    <property type="entry name" value="DUF5696"/>
</dbReference>
<feature type="chain" id="PRO_5046682789" evidence="1">
    <location>
        <begin position="23"/>
        <end position="865"/>
    </location>
</feature>
<sequence length="865" mass="94605">MSGRKKALLGILCASLILGGFAGLHSAGRVSSQQASGSAPASTSGDGKADAAGLGSTAVSTAAFKANAAAATLPTAAELQALEAMELAAESRSLMLYVNRETAEIAVKDKRDGYAWFSNPVGRDQDAKASPLFKAETASQVLVSYYNEKGQINSLNSYNDSVLKKQFAIDKTEHGVKVVYQLGNVSKGLDNIPAIIGKERFEEAILNQITDQDVRDSVVLRYRLNEETQQYEIRKLQDYALEELSQTLESIGYTAEEAAKDRGDGEAGEASADNPEFTVPLEYVLEDDHLVVKIPASELKYTKSYPISSLHVLKHFGAASEKQEGYIFVPDGSGALIHLNSKRLNAEPYNLPVYGKDGTFDMKERTQQNEIARLPVFGMKQNDHAFLGIIENGDAMAEIAADISGRNDSYNTASAKFQIVSMDFYTLTSGTKTSSVPMFETKPFQGDITVRYAFLSGDSASYPGMASLYRDYLVQAYGLKKLPDGDAPFMLELLGAFPREKSFLGIPYEATESLTSYAEAEQVLRQLKEEGVGSIALRYIGWFNGGIHHGRPSSVKLVGALGGKSGFKSLADYAKQNNVSFYPDTALLQAYKKPSRTATFLDRQTAKIYEYDPIHNVKNTAAFSHYIQSATGLDKLTDQFLASYTKLGIGGLSLRDLGSEVNSDFDPDHSISRQDALQASVKAAGKLKEQAGQLMVSGGNAYSLAYATQIVNAPTKSSRINLADEEIPFYQMALHGYIDLAGEPFNMSERQDPRYSLLKALETGSNVYYQWSYSPSSDVKDTPFNDMYALHYKDWFDEAVSLYAEANGILKQVRNKAITDHRILERNVVQTTFEGGISIIVNYNKTAVQVNGIRIDAHSYKLGGE</sequence>
<protein>
    <submittedName>
        <fullName evidence="2">DUF5696 domain-containing protein</fullName>
    </submittedName>
</protein>
<evidence type="ECO:0000313" key="2">
    <source>
        <dbReference type="EMBL" id="UVI28304.1"/>
    </source>
</evidence>
<name>A0ABY5S3Q0_9BACL</name>
<accession>A0ABY5S3Q0</accession>
<gene>
    <name evidence="2" type="ORF">L1F29_23010</name>
</gene>
<dbReference type="RefSeq" id="WP_258384392.1">
    <property type="nucleotide sequence ID" value="NZ_CP091430.1"/>
</dbReference>
<keyword evidence="3" id="KW-1185">Reference proteome</keyword>
<organism evidence="2 3">
    <name type="scientific">Paenibacillus spongiae</name>
    <dbReference type="NCBI Taxonomy" id="2909671"/>
    <lineage>
        <taxon>Bacteria</taxon>
        <taxon>Bacillati</taxon>
        <taxon>Bacillota</taxon>
        <taxon>Bacilli</taxon>
        <taxon>Bacillales</taxon>
        <taxon>Paenibacillaceae</taxon>
        <taxon>Paenibacillus</taxon>
    </lineage>
</organism>
<dbReference type="Proteomes" id="UP001057877">
    <property type="component" value="Chromosome"/>
</dbReference>
<proteinExistence type="predicted"/>
<dbReference type="Pfam" id="PF18952">
    <property type="entry name" value="DUF5696"/>
    <property type="match status" value="1"/>
</dbReference>
<keyword evidence="1" id="KW-0732">Signal</keyword>
<dbReference type="EMBL" id="CP091430">
    <property type="protein sequence ID" value="UVI28304.1"/>
    <property type="molecule type" value="Genomic_DNA"/>
</dbReference>
<feature type="signal peptide" evidence="1">
    <location>
        <begin position="1"/>
        <end position="22"/>
    </location>
</feature>
<evidence type="ECO:0000256" key="1">
    <source>
        <dbReference type="SAM" id="SignalP"/>
    </source>
</evidence>
<evidence type="ECO:0000313" key="3">
    <source>
        <dbReference type="Proteomes" id="UP001057877"/>
    </source>
</evidence>